<sequence length="322" mass="35888">MLDRQSIKKQGSETLFWGAYDNNEVQMNAVRGFSPSQVREHYAVDCSKQTFRRLASYDVDIFNSVADGETPENPVTKIVAEANDDNKLLFKTVCMSTEQLSELPVYSPRSKPLDVRAQNRIDASVLSAVNTINLQPATKKLTYLALSEEPTSRDASSVPYEELYFTSDLASGQLAVDLRGEVYQIHKVTWRGLINLDSKITTFQGKVGTYKLNSLSFSGDWQLMPIGSLLSYTAQGEIGRSDQHLKVGRVFTVECTVGRELNASELNANLSGTAKELGCITKFEKSSPTYKVYYLAEYGYFLYLAGDGNAYSNNELRILSVH</sequence>
<proteinExistence type="predicted"/>
<evidence type="ECO:0000313" key="1">
    <source>
        <dbReference type="EMBL" id="OPA86062.1"/>
    </source>
</evidence>
<accession>A0A1T2Y1Y6</accession>
<organism evidence="1 2">
    <name type="scientific">Pseudomonas fluorescens</name>
    <dbReference type="NCBI Taxonomy" id="294"/>
    <lineage>
        <taxon>Bacteria</taxon>
        <taxon>Pseudomonadati</taxon>
        <taxon>Pseudomonadota</taxon>
        <taxon>Gammaproteobacteria</taxon>
        <taxon>Pseudomonadales</taxon>
        <taxon>Pseudomonadaceae</taxon>
        <taxon>Pseudomonas</taxon>
    </lineage>
</organism>
<dbReference type="EMBL" id="MSDF01000052">
    <property type="protein sequence ID" value="OPA86062.1"/>
    <property type="molecule type" value="Genomic_DNA"/>
</dbReference>
<evidence type="ECO:0000313" key="2">
    <source>
        <dbReference type="Proteomes" id="UP000190965"/>
    </source>
</evidence>
<reference evidence="1 2" key="1">
    <citation type="submission" date="2016-12" db="EMBL/GenBank/DDBJ databases">
        <title>Draft genome sequences of seven strains of Pseudomonas fluorescens that produce 4-formylaminooxyvinylglycine.</title>
        <authorList>
            <person name="Okrent R.A."/>
            <person name="Manning V.A."/>
            <person name="Trippe K.M."/>
        </authorList>
    </citation>
    <scope>NUCLEOTIDE SEQUENCE [LARGE SCALE GENOMIC DNA]</scope>
    <source>
        <strain evidence="1 2">P5A</strain>
    </source>
</reference>
<name>A0A1T2Y1Y6_PSEFL</name>
<protein>
    <submittedName>
        <fullName evidence="1">Uncharacterized protein</fullName>
    </submittedName>
</protein>
<dbReference type="Proteomes" id="UP000190965">
    <property type="component" value="Unassembled WGS sequence"/>
</dbReference>
<gene>
    <name evidence="1" type="ORF">BFW87_25220</name>
</gene>
<comment type="caution">
    <text evidence="1">The sequence shown here is derived from an EMBL/GenBank/DDBJ whole genome shotgun (WGS) entry which is preliminary data.</text>
</comment>
<dbReference type="AlphaFoldDB" id="A0A1T2Y1Y6"/>